<dbReference type="Proteomes" id="UP000001343">
    <property type="component" value="Unassembled WGS sequence"/>
</dbReference>
<organism evidence="1 2">
    <name type="scientific">Leptospira mayottensis 200901122</name>
    <dbReference type="NCBI Taxonomy" id="1193010"/>
    <lineage>
        <taxon>Bacteria</taxon>
        <taxon>Pseudomonadati</taxon>
        <taxon>Spirochaetota</taxon>
        <taxon>Spirochaetia</taxon>
        <taxon>Leptospirales</taxon>
        <taxon>Leptospiraceae</taxon>
        <taxon>Leptospira</taxon>
    </lineage>
</organism>
<reference evidence="1 2" key="1">
    <citation type="journal article" date="2014" name="Int. J. Syst. Evol. Microbiol.">
        <title>Leptospira mayottensis sp. nov., a pathogenic species of the genus Leptospira isolated from humans.</title>
        <authorList>
            <person name="Bourhy P."/>
            <person name="Collet L."/>
            <person name="Brisse S."/>
            <person name="Picardeau M."/>
        </authorList>
    </citation>
    <scope>NUCLEOTIDE SEQUENCE [LARGE SCALE GENOMIC DNA]</scope>
    <source>
        <strain evidence="1 2">200901122</strain>
    </source>
</reference>
<accession>A0AA87SUP5</accession>
<proteinExistence type="predicted"/>
<evidence type="ECO:0000313" key="2">
    <source>
        <dbReference type="Proteomes" id="UP000001343"/>
    </source>
</evidence>
<dbReference type="EMBL" id="AKWM02000083">
    <property type="protein sequence ID" value="EKR98138.1"/>
    <property type="molecule type" value="Genomic_DNA"/>
</dbReference>
<name>A0AA87SUP5_9LEPT</name>
<gene>
    <name evidence="1" type="ORF">LEP1GSC125_1254</name>
</gene>
<evidence type="ECO:0000313" key="1">
    <source>
        <dbReference type="EMBL" id="EKR98138.1"/>
    </source>
</evidence>
<comment type="caution">
    <text evidence="1">The sequence shown here is derived from an EMBL/GenBank/DDBJ whole genome shotgun (WGS) entry which is preliminary data.</text>
</comment>
<sequence>MQFIDWSREPGPRSGAALSIAEGTLKVESGIRKTGVSYKKVK</sequence>
<dbReference type="AlphaFoldDB" id="A0AA87SUP5"/>
<protein>
    <submittedName>
        <fullName evidence="1">Uncharacterized protein</fullName>
    </submittedName>
</protein>